<evidence type="ECO:0000259" key="4">
    <source>
        <dbReference type="PROSITE" id="PS50202"/>
    </source>
</evidence>
<evidence type="ECO:0000256" key="3">
    <source>
        <dbReference type="PROSITE-ProRule" id="PRU00023"/>
    </source>
</evidence>
<dbReference type="PRINTS" id="PR01415">
    <property type="entry name" value="ANKYRIN"/>
</dbReference>
<dbReference type="InterPro" id="IPR013783">
    <property type="entry name" value="Ig-like_fold"/>
</dbReference>
<gene>
    <name evidence="5" type="ORF">G4B88_026435</name>
</gene>
<accession>A0A7J6GWN9</accession>
<keyword evidence="2 3" id="KW-0040">ANK repeat</keyword>
<feature type="repeat" description="ANK" evidence="3">
    <location>
        <begin position="374"/>
        <end position="406"/>
    </location>
</feature>
<dbReference type="SUPFAM" id="SSF49354">
    <property type="entry name" value="PapD-like"/>
    <property type="match status" value="1"/>
</dbReference>
<dbReference type="InterPro" id="IPR002110">
    <property type="entry name" value="Ankyrin_rpt"/>
</dbReference>
<dbReference type="Proteomes" id="UP000583929">
    <property type="component" value="Unassembled WGS sequence"/>
</dbReference>
<evidence type="ECO:0000256" key="1">
    <source>
        <dbReference type="ARBA" id="ARBA00022737"/>
    </source>
</evidence>
<dbReference type="Pfam" id="PF12796">
    <property type="entry name" value="Ank_2"/>
    <property type="match status" value="2"/>
</dbReference>
<proteinExistence type="predicted"/>
<sequence>MERKLVQVSDQEVRIDFALNCKCRANVRLTSLCATSPVAFKIQTSSPQKFMVNPPTGLIPPLSYATFQVILKPQTQLPHSYPRSPSDRFLIKTALFPASASPSPPPNPDSVNSWFSSRPNLSTQDHKLKVAFVGPVLLRRAVSLGDCDAARNLIKRQKSVLAGFSAKESESILRVATELADPEGMVNLLLDSGLKIGATEVLEEEEANSRGVDSKWASKGWDELHVAASFDRAEEVLDLVRGRGSGSLNCVDKEGRTPLHVAVAKGHIKCTRVLVESGADKDARSRDGRTALYRAAANGDRSMVGMLIQMGADPTIRNDRGRSALDVARDKRHSEVVEVLERGEEVLMAARRGDTECLELLLKTGAIINYRDLYGLTALHVAAMKGHEDVLAMLVEFGGDLDSRDDEGHSPLHSAVVGGSLEAVVMLVRKGAHVDVENNSKVTPLYMATTMGQREIAEFLISKGASSELSLTTLNLWY</sequence>
<dbReference type="PROSITE" id="PS50088">
    <property type="entry name" value="ANK_REPEAT"/>
    <property type="match status" value="6"/>
</dbReference>
<dbReference type="Gene3D" id="2.60.40.10">
    <property type="entry name" value="Immunoglobulins"/>
    <property type="match status" value="1"/>
</dbReference>
<feature type="repeat" description="ANK" evidence="3">
    <location>
        <begin position="407"/>
        <end position="439"/>
    </location>
</feature>
<evidence type="ECO:0000256" key="2">
    <source>
        <dbReference type="ARBA" id="ARBA00023043"/>
    </source>
</evidence>
<dbReference type="PROSITE" id="PS50297">
    <property type="entry name" value="ANK_REP_REGION"/>
    <property type="match status" value="5"/>
</dbReference>
<feature type="repeat" description="ANK" evidence="3">
    <location>
        <begin position="254"/>
        <end position="286"/>
    </location>
</feature>
<feature type="repeat" description="ANK" evidence="3">
    <location>
        <begin position="440"/>
        <end position="472"/>
    </location>
</feature>
<dbReference type="PANTHER" id="PTHR24198:SF194">
    <property type="entry name" value="INVERSIN-A"/>
    <property type="match status" value="1"/>
</dbReference>
<dbReference type="Pfam" id="PF13637">
    <property type="entry name" value="Ank_4"/>
    <property type="match status" value="1"/>
</dbReference>
<comment type="caution">
    <text evidence="5">The sequence shown here is derived from an EMBL/GenBank/DDBJ whole genome shotgun (WGS) entry which is preliminary data.</text>
</comment>
<feature type="repeat" description="ANK" evidence="3">
    <location>
        <begin position="341"/>
        <end position="373"/>
    </location>
</feature>
<dbReference type="InterPro" id="IPR008962">
    <property type="entry name" value="PapD-like_sf"/>
</dbReference>
<dbReference type="EMBL" id="JAATIQ010000078">
    <property type="protein sequence ID" value="KAF4387356.1"/>
    <property type="molecule type" value="Genomic_DNA"/>
</dbReference>
<reference evidence="5 6" key="1">
    <citation type="journal article" date="2020" name="bioRxiv">
        <title>Sequence and annotation of 42 cannabis genomes reveals extensive copy number variation in cannabinoid synthesis and pathogen resistance genes.</title>
        <authorList>
            <person name="Mckernan K.J."/>
            <person name="Helbert Y."/>
            <person name="Kane L.T."/>
            <person name="Ebling H."/>
            <person name="Zhang L."/>
            <person name="Liu B."/>
            <person name="Eaton Z."/>
            <person name="Mclaughlin S."/>
            <person name="Kingan S."/>
            <person name="Baybayan P."/>
            <person name="Concepcion G."/>
            <person name="Jordan M."/>
            <person name="Riva A."/>
            <person name="Barbazuk W."/>
            <person name="Harkins T."/>
        </authorList>
    </citation>
    <scope>NUCLEOTIDE SEQUENCE [LARGE SCALE GENOMIC DNA]</scope>
    <source>
        <strain evidence="6">cv. Jamaican Lion 4</strain>
        <tissue evidence="5">Leaf</tissue>
    </source>
</reference>
<keyword evidence="6" id="KW-1185">Reference proteome</keyword>
<name>A0A7J6GWN9_CANSA</name>
<evidence type="ECO:0000313" key="5">
    <source>
        <dbReference type="EMBL" id="KAF4387356.1"/>
    </source>
</evidence>
<dbReference type="AlphaFoldDB" id="A0A7J6GWN9"/>
<feature type="domain" description="MSP" evidence="4">
    <location>
        <begin position="4"/>
        <end position="133"/>
    </location>
</feature>
<protein>
    <recommendedName>
        <fullName evidence="4">MSP domain-containing protein</fullName>
    </recommendedName>
</protein>
<keyword evidence="1" id="KW-0677">Repeat</keyword>
<organism evidence="5 6">
    <name type="scientific">Cannabis sativa</name>
    <name type="common">Hemp</name>
    <name type="synonym">Marijuana</name>
    <dbReference type="NCBI Taxonomy" id="3483"/>
    <lineage>
        <taxon>Eukaryota</taxon>
        <taxon>Viridiplantae</taxon>
        <taxon>Streptophyta</taxon>
        <taxon>Embryophyta</taxon>
        <taxon>Tracheophyta</taxon>
        <taxon>Spermatophyta</taxon>
        <taxon>Magnoliopsida</taxon>
        <taxon>eudicotyledons</taxon>
        <taxon>Gunneridae</taxon>
        <taxon>Pentapetalae</taxon>
        <taxon>rosids</taxon>
        <taxon>fabids</taxon>
        <taxon>Rosales</taxon>
        <taxon>Cannabaceae</taxon>
        <taxon>Cannabis</taxon>
    </lineage>
</organism>
<dbReference type="SMART" id="SM00248">
    <property type="entry name" value="ANK"/>
    <property type="match status" value="7"/>
</dbReference>
<dbReference type="Pfam" id="PF00635">
    <property type="entry name" value="Motile_Sperm"/>
    <property type="match status" value="1"/>
</dbReference>
<dbReference type="InterPro" id="IPR000535">
    <property type="entry name" value="MSP_dom"/>
</dbReference>
<dbReference type="InterPro" id="IPR036770">
    <property type="entry name" value="Ankyrin_rpt-contain_sf"/>
</dbReference>
<dbReference type="Gene3D" id="1.25.40.20">
    <property type="entry name" value="Ankyrin repeat-containing domain"/>
    <property type="match status" value="2"/>
</dbReference>
<dbReference type="PROSITE" id="PS50202">
    <property type="entry name" value="MSP"/>
    <property type="match status" value="1"/>
</dbReference>
<feature type="repeat" description="ANK" evidence="3">
    <location>
        <begin position="287"/>
        <end position="319"/>
    </location>
</feature>
<evidence type="ECO:0000313" key="6">
    <source>
        <dbReference type="Proteomes" id="UP000583929"/>
    </source>
</evidence>
<dbReference type="PANTHER" id="PTHR24198">
    <property type="entry name" value="ANKYRIN REPEAT AND PROTEIN KINASE DOMAIN-CONTAINING PROTEIN"/>
    <property type="match status" value="1"/>
</dbReference>
<dbReference type="SUPFAM" id="SSF48403">
    <property type="entry name" value="Ankyrin repeat"/>
    <property type="match status" value="1"/>
</dbReference>